<dbReference type="InterPro" id="IPR047794">
    <property type="entry name" value="C45_proenzyme-like"/>
</dbReference>
<dbReference type="Gene3D" id="3.60.60.10">
    <property type="entry name" value="Penicillin V Acylase, Chain A"/>
    <property type="match status" value="1"/>
</dbReference>
<dbReference type="PANTHER" id="PTHR34180">
    <property type="entry name" value="PEPTIDASE C45"/>
    <property type="match status" value="1"/>
</dbReference>
<dbReference type="NCBIfam" id="NF040521">
    <property type="entry name" value="C45_proenzyme"/>
    <property type="match status" value="1"/>
</dbReference>
<sequence>MPSFDIPLYRVQGTHYECARDIGVKSRERIQKRIINDQTHLESLFNFVQTEEGHKLHQGFINAIRTMFPWYWDEICGLADGSEISFEQLLVLNFVNETRAALRLLQEKSIDHTQQEKSPSGTTGCSTVLINRTDTNTFALLHNEDNMAGLYDTAFLVEADIKSSAYDGGTRHSPNERFLAYCYAGVIPGTAFGTNMHGFVFALNALLPNYIGENRIPRQIINRALLSVADENELDRLLYETPIAYGFCINGAFFRADNNQQRYLLNYELGPNLNSNDNMTTKNFISKCLVLNSEQYEQYKENNNDVCIALNYLLHYNHYDRLQGLIVERPGLLSTRNRARRGLEFGEIRTEKDALTLLGDRTDKQFPIFMIPETDASSAATLCTVHFNFHTYQLIIYRNNPKDNSEPQLEYNLADLWKQNDNTAK</sequence>
<dbReference type="AlphaFoldDB" id="A0A815CCN9"/>
<comment type="caution">
    <text evidence="2">The sequence shown here is derived from an EMBL/GenBank/DDBJ whole genome shotgun (WGS) entry which is preliminary data.</text>
</comment>
<evidence type="ECO:0000313" key="2">
    <source>
        <dbReference type="EMBL" id="CAF1281912.1"/>
    </source>
</evidence>
<dbReference type="Gene3D" id="1.10.10.2120">
    <property type="match status" value="1"/>
</dbReference>
<dbReference type="InterPro" id="IPR005079">
    <property type="entry name" value="Peptidase_C45_hydrolase"/>
</dbReference>
<gene>
    <name evidence="2" type="ORF">SEV965_LOCUS25300</name>
</gene>
<feature type="domain" description="Peptidase C45 hydrolase" evidence="1">
    <location>
        <begin position="136"/>
        <end position="402"/>
    </location>
</feature>
<name>A0A815CCN9_9BILA</name>
<organism evidence="2 3">
    <name type="scientific">Rotaria sordida</name>
    <dbReference type="NCBI Taxonomy" id="392033"/>
    <lineage>
        <taxon>Eukaryota</taxon>
        <taxon>Metazoa</taxon>
        <taxon>Spiralia</taxon>
        <taxon>Gnathifera</taxon>
        <taxon>Rotifera</taxon>
        <taxon>Eurotatoria</taxon>
        <taxon>Bdelloidea</taxon>
        <taxon>Philodinida</taxon>
        <taxon>Philodinidae</taxon>
        <taxon>Rotaria</taxon>
    </lineage>
</organism>
<dbReference type="EMBL" id="CAJNOU010002025">
    <property type="protein sequence ID" value="CAF1281912.1"/>
    <property type="molecule type" value="Genomic_DNA"/>
</dbReference>
<dbReference type="Proteomes" id="UP000663889">
    <property type="component" value="Unassembled WGS sequence"/>
</dbReference>
<evidence type="ECO:0000313" key="3">
    <source>
        <dbReference type="Proteomes" id="UP000663889"/>
    </source>
</evidence>
<accession>A0A815CCN9</accession>
<protein>
    <recommendedName>
        <fullName evidence="1">Peptidase C45 hydrolase domain-containing protein</fullName>
    </recommendedName>
</protein>
<dbReference type="InterPro" id="IPR047801">
    <property type="entry name" value="Peptidase_C45"/>
</dbReference>
<reference evidence="2" key="1">
    <citation type="submission" date="2021-02" db="EMBL/GenBank/DDBJ databases">
        <authorList>
            <person name="Nowell W R."/>
        </authorList>
    </citation>
    <scope>NUCLEOTIDE SEQUENCE</scope>
</reference>
<dbReference type="Pfam" id="PF03417">
    <property type="entry name" value="AAT"/>
    <property type="match status" value="1"/>
</dbReference>
<evidence type="ECO:0000259" key="1">
    <source>
        <dbReference type="Pfam" id="PF03417"/>
    </source>
</evidence>
<dbReference type="PANTHER" id="PTHR34180:SF1">
    <property type="entry name" value="BETA-ALANYL-DOPAMINE_CARCININE HYDROLASE"/>
    <property type="match status" value="1"/>
</dbReference>
<proteinExistence type="predicted"/>